<dbReference type="RefSeq" id="WP_161020908.1">
    <property type="nucleotide sequence ID" value="NZ_WWCP01000032.1"/>
</dbReference>
<evidence type="ECO:0000313" key="2">
    <source>
        <dbReference type="EMBL" id="MYM84383.1"/>
    </source>
</evidence>
<protein>
    <submittedName>
        <fullName evidence="2">Uncharacterized protein</fullName>
    </submittedName>
</protein>
<accession>A0A6L8MNA5</accession>
<proteinExistence type="predicted"/>
<organism evidence="2 3">
    <name type="scientific">Duganella lactea</name>
    <dbReference type="NCBI Taxonomy" id="2692173"/>
    <lineage>
        <taxon>Bacteria</taxon>
        <taxon>Pseudomonadati</taxon>
        <taxon>Pseudomonadota</taxon>
        <taxon>Betaproteobacteria</taxon>
        <taxon>Burkholderiales</taxon>
        <taxon>Oxalobacteraceae</taxon>
        <taxon>Telluria group</taxon>
        <taxon>Duganella</taxon>
    </lineage>
</organism>
<feature type="region of interest" description="Disordered" evidence="1">
    <location>
        <begin position="1"/>
        <end position="30"/>
    </location>
</feature>
<gene>
    <name evidence="2" type="ORF">GTP44_20820</name>
</gene>
<comment type="caution">
    <text evidence="2">The sequence shown here is derived from an EMBL/GenBank/DDBJ whole genome shotgun (WGS) entry which is preliminary data.</text>
</comment>
<dbReference type="EMBL" id="WWCP01000032">
    <property type="protein sequence ID" value="MYM84383.1"/>
    <property type="molecule type" value="Genomic_DNA"/>
</dbReference>
<name>A0A6L8MNA5_9BURK</name>
<dbReference type="Proteomes" id="UP000474565">
    <property type="component" value="Unassembled WGS sequence"/>
</dbReference>
<dbReference type="AlphaFoldDB" id="A0A6L8MNA5"/>
<evidence type="ECO:0000313" key="3">
    <source>
        <dbReference type="Proteomes" id="UP000474565"/>
    </source>
</evidence>
<reference evidence="2 3" key="1">
    <citation type="submission" date="2019-12" db="EMBL/GenBank/DDBJ databases">
        <title>Novel species isolated from a subtropical stream in China.</title>
        <authorList>
            <person name="Lu H."/>
        </authorList>
    </citation>
    <scope>NUCLEOTIDE SEQUENCE [LARGE SCALE GENOMIC DNA]</scope>
    <source>
        <strain evidence="2 3">FT50W</strain>
    </source>
</reference>
<sequence>MATKSELKALSGRALQTTEPPAYESKTDVPVTGEALHEPVYWKGRQCAVTSYGIEARDGKYVIEGGRVWADNDGHGWVEHMEEKTWVDLPDFVEALRLARARWSGSGLAKS</sequence>
<evidence type="ECO:0000256" key="1">
    <source>
        <dbReference type="SAM" id="MobiDB-lite"/>
    </source>
</evidence>